<organism evidence="2">
    <name type="scientific">uncultured bacterium contig00004</name>
    <dbReference type="NCBI Taxonomy" id="1181496"/>
    <lineage>
        <taxon>Bacteria</taxon>
        <taxon>environmental samples</taxon>
    </lineage>
</organism>
<sequence>MACNPENRSAFVMGFVTGITATAFFPLGKNDAAMRIYGGPAADFRLITLAFGLNHPADFTGNIESDAKLQTEAIADYFWGKGRWLLPAAGIGMDLPITSNLLLGFDLRCWFPLYRLWTDEQLPPIDGWRFGAGLRITPRPKPKNIPEISDIQDIEVTDTQEN</sequence>
<dbReference type="AlphaFoldDB" id="A0A806KET9"/>
<accession>A0A806KET9</accession>
<reference evidence="2" key="1">
    <citation type="submission" date="2012-03" db="EMBL/GenBank/DDBJ databases">
        <title>Functional metagenomics reveals considerable lignocellulase gene clusters in the gut microbiome of a wood-feeding higher termite.</title>
        <authorList>
            <person name="Liu N."/>
        </authorList>
    </citation>
    <scope>NUCLEOTIDE SEQUENCE</scope>
</reference>
<feature type="region of interest" description="Disordered" evidence="1">
    <location>
        <begin position="141"/>
        <end position="162"/>
    </location>
</feature>
<evidence type="ECO:0000256" key="1">
    <source>
        <dbReference type="SAM" id="MobiDB-lite"/>
    </source>
</evidence>
<name>A0A806KET9_9BACT</name>
<feature type="compositionally biased region" description="Acidic residues" evidence="1">
    <location>
        <begin position="150"/>
        <end position="162"/>
    </location>
</feature>
<dbReference type="EMBL" id="JQ844164">
    <property type="protein sequence ID" value="AGS51533.1"/>
    <property type="molecule type" value="Genomic_DNA"/>
</dbReference>
<protein>
    <submittedName>
        <fullName evidence="2">Uncharacterized protein</fullName>
    </submittedName>
</protein>
<proteinExistence type="predicted"/>
<evidence type="ECO:0000313" key="2">
    <source>
        <dbReference type="EMBL" id="AGS51533.1"/>
    </source>
</evidence>